<sequence>MPAISTILIVPRDSTSESKIPVAAMVGGLVGGVVLGLLFTAGWLLWARTVRLSKERDQQEQAARNKTRSNTHLNASAGLWTGGYRPMLLRPATARVRFMEKSAFSAPKPLRSAKGNVERRQMQARAPRMPSTVSSASLYSADSAEEHQIQAPSSIILAALGSMEAVLTRGSLGDRRPVPQQRGSQATASTHSRENVGVAY</sequence>
<comment type="caution">
    <text evidence="3">The sequence shown here is derived from an EMBL/GenBank/DDBJ whole genome shotgun (WGS) entry which is preliminary data.</text>
</comment>
<organism evidence="3 4">
    <name type="scientific">Roridomyces roridus</name>
    <dbReference type="NCBI Taxonomy" id="1738132"/>
    <lineage>
        <taxon>Eukaryota</taxon>
        <taxon>Fungi</taxon>
        <taxon>Dikarya</taxon>
        <taxon>Basidiomycota</taxon>
        <taxon>Agaricomycotina</taxon>
        <taxon>Agaricomycetes</taxon>
        <taxon>Agaricomycetidae</taxon>
        <taxon>Agaricales</taxon>
        <taxon>Marasmiineae</taxon>
        <taxon>Mycenaceae</taxon>
        <taxon>Roridomyces</taxon>
    </lineage>
</organism>
<dbReference type="EMBL" id="JARKIF010000008">
    <property type="protein sequence ID" value="KAJ7632337.1"/>
    <property type="molecule type" value="Genomic_DNA"/>
</dbReference>
<feature type="region of interest" description="Disordered" evidence="1">
    <location>
        <begin position="171"/>
        <end position="200"/>
    </location>
</feature>
<accession>A0AAD7BWC2</accession>
<evidence type="ECO:0000313" key="3">
    <source>
        <dbReference type="EMBL" id="KAJ7632337.1"/>
    </source>
</evidence>
<feature type="compositionally biased region" description="Polar residues" evidence="1">
    <location>
        <begin position="181"/>
        <end position="190"/>
    </location>
</feature>
<evidence type="ECO:0000313" key="4">
    <source>
        <dbReference type="Proteomes" id="UP001221142"/>
    </source>
</evidence>
<name>A0AAD7BWC2_9AGAR</name>
<keyword evidence="4" id="KW-1185">Reference proteome</keyword>
<gene>
    <name evidence="3" type="ORF">FB45DRAFT_912182</name>
</gene>
<evidence type="ECO:0000256" key="2">
    <source>
        <dbReference type="SAM" id="Phobius"/>
    </source>
</evidence>
<dbReference type="AlphaFoldDB" id="A0AAD7BWC2"/>
<keyword evidence="2" id="KW-1133">Transmembrane helix</keyword>
<evidence type="ECO:0000256" key="1">
    <source>
        <dbReference type="SAM" id="MobiDB-lite"/>
    </source>
</evidence>
<keyword evidence="2" id="KW-0812">Transmembrane</keyword>
<protein>
    <submittedName>
        <fullName evidence="3">Uncharacterized protein</fullName>
    </submittedName>
</protein>
<feature type="region of interest" description="Disordered" evidence="1">
    <location>
        <begin position="112"/>
        <end position="137"/>
    </location>
</feature>
<keyword evidence="2" id="KW-0472">Membrane</keyword>
<dbReference type="Proteomes" id="UP001221142">
    <property type="component" value="Unassembled WGS sequence"/>
</dbReference>
<feature type="transmembrane region" description="Helical" evidence="2">
    <location>
        <begin position="20"/>
        <end position="46"/>
    </location>
</feature>
<reference evidence="3" key="1">
    <citation type="submission" date="2023-03" db="EMBL/GenBank/DDBJ databases">
        <title>Massive genome expansion in bonnet fungi (Mycena s.s.) driven by repeated elements and novel gene families across ecological guilds.</title>
        <authorList>
            <consortium name="Lawrence Berkeley National Laboratory"/>
            <person name="Harder C.B."/>
            <person name="Miyauchi S."/>
            <person name="Viragh M."/>
            <person name="Kuo A."/>
            <person name="Thoen E."/>
            <person name="Andreopoulos B."/>
            <person name="Lu D."/>
            <person name="Skrede I."/>
            <person name="Drula E."/>
            <person name="Henrissat B."/>
            <person name="Morin E."/>
            <person name="Kohler A."/>
            <person name="Barry K."/>
            <person name="LaButti K."/>
            <person name="Morin E."/>
            <person name="Salamov A."/>
            <person name="Lipzen A."/>
            <person name="Mereny Z."/>
            <person name="Hegedus B."/>
            <person name="Baldrian P."/>
            <person name="Stursova M."/>
            <person name="Weitz H."/>
            <person name="Taylor A."/>
            <person name="Grigoriev I.V."/>
            <person name="Nagy L.G."/>
            <person name="Martin F."/>
            <person name="Kauserud H."/>
        </authorList>
    </citation>
    <scope>NUCLEOTIDE SEQUENCE</scope>
    <source>
        <strain evidence="3">9284</strain>
    </source>
</reference>
<proteinExistence type="predicted"/>